<dbReference type="EMBL" id="GBRH01242891">
    <property type="protein sequence ID" value="JAD55004.1"/>
    <property type="molecule type" value="Transcribed_RNA"/>
</dbReference>
<dbReference type="AlphaFoldDB" id="A0A0A9ATD1"/>
<proteinExistence type="predicted"/>
<evidence type="ECO:0000313" key="1">
    <source>
        <dbReference type="EMBL" id="JAD55004.1"/>
    </source>
</evidence>
<accession>A0A0A9ATD1</accession>
<reference evidence="1" key="1">
    <citation type="submission" date="2014-09" db="EMBL/GenBank/DDBJ databases">
        <authorList>
            <person name="Magalhaes I.L.F."/>
            <person name="Oliveira U."/>
            <person name="Santos F.R."/>
            <person name="Vidigal T.H.D.A."/>
            <person name="Brescovit A.D."/>
            <person name="Santos A.J."/>
        </authorList>
    </citation>
    <scope>NUCLEOTIDE SEQUENCE</scope>
    <source>
        <tissue evidence="1">Shoot tissue taken approximately 20 cm above the soil surface</tissue>
    </source>
</reference>
<protein>
    <submittedName>
        <fullName evidence="1">Uncharacterized protein</fullName>
    </submittedName>
</protein>
<sequence>MVTGSIAWPKACELKIVVRYLSLLWFVINHNVVLNGQFGAVVYKPTLWNLVSYRKILLVLVIFCCYGPRNTAF</sequence>
<organism evidence="1">
    <name type="scientific">Arundo donax</name>
    <name type="common">Giant reed</name>
    <name type="synonym">Donax arundinaceus</name>
    <dbReference type="NCBI Taxonomy" id="35708"/>
    <lineage>
        <taxon>Eukaryota</taxon>
        <taxon>Viridiplantae</taxon>
        <taxon>Streptophyta</taxon>
        <taxon>Embryophyta</taxon>
        <taxon>Tracheophyta</taxon>
        <taxon>Spermatophyta</taxon>
        <taxon>Magnoliopsida</taxon>
        <taxon>Liliopsida</taxon>
        <taxon>Poales</taxon>
        <taxon>Poaceae</taxon>
        <taxon>PACMAD clade</taxon>
        <taxon>Arundinoideae</taxon>
        <taxon>Arundineae</taxon>
        <taxon>Arundo</taxon>
    </lineage>
</organism>
<name>A0A0A9ATD1_ARUDO</name>
<reference evidence="1" key="2">
    <citation type="journal article" date="2015" name="Data Brief">
        <title>Shoot transcriptome of the giant reed, Arundo donax.</title>
        <authorList>
            <person name="Barrero R.A."/>
            <person name="Guerrero F.D."/>
            <person name="Moolhuijzen P."/>
            <person name="Goolsby J.A."/>
            <person name="Tidwell J."/>
            <person name="Bellgard S.E."/>
            <person name="Bellgard M.I."/>
        </authorList>
    </citation>
    <scope>NUCLEOTIDE SEQUENCE</scope>
    <source>
        <tissue evidence="1">Shoot tissue taken approximately 20 cm above the soil surface</tissue>
    </source>
</reference>